<accession>A0A6L5I0I1</accession>
<name>A0A6L5I0I1_9PSED</name>
<dbReference type="InterPro" id="IPR018541">
    <property type="entry name" value="Ftsk_gamma"/>
</dbReference>
<feature type="domain" description="FtsK gamma" evidence="1">
    <location>
        <begin position="7"/>
        <end position="72"/>
    </location>
</feature>
<dbReference type="AlphaFoldDB" id="A0A6L5I0I1"/>
<reference evidence="2 3" key="1">
    <citation type="submission" date="2019-10" db="EMBL/GenBank/DDBJ databases">
        <title>Evaluation of single-gene subtyping targets for Pseudomonas.</title>
        <authorList>
            <person name="Reichler S.J."/>
            <person name="Orsi R.H."/>
            <person name="Wiedmann M."/>
            <person name="Martin N.H."/>
            <person name="Murphy S.I."/>
        </authorList>
    </citation>
    <scope>NUCLEOTIDE SEQUENCE [LARGE SCALE GENOMIC DNA]</scope>
    <source>
        <strain evidence="2 3">FSL R10-1637</strain>
    </source>
</reference>
<dbReference type="RefSeq" id="WP_153375945.1">
    <property type="nucleotide sequence ID" value="NZ_WIVU01000095.1"/>
</dbReference>
<dbReference type="EMBL" id="WIVU01000095">
    <property type="protein sequence ID" value="MQU09152.1"/>
    <property type="molecule type" value="Genomic_DNA"/>
</dbReference>
<protein>
    <recommendedName>
        <fullName evidence="1">FtsK gamma domain-containing protein</fullName>
    </recommendedName>
</protein>
<proteinExistence type="predicted"/>
<dbReference type="Pfam" id="PF09397">
    <property type="entry name" value="FtsK_gamma"/>
    <property type="match status" value="1"/>
</dbReference>
<dbReference type="Gene3D" id="1.10.10.10">
    <property type="entry name" value="Winged helix-like DNA-binding domain superfamily/Winged helix DNA-binding domain"/>
    <property type="match status" value="1"/>
</dbReference>
<sequence>MSESLGENISENLYLRAKSILIGSRVVSISLLQRRLKIGYSHALDLMVQLEESGVVTSLDSLGFRTLIGQHTKHSCKLIKEENLMIDLPVHTLITDENKEGCLLICGLNHGYSKDDERKDAAGVDRSGSHKSFFSDMNVNNYEFRNRIVTWFSLWGHQLARLPKDAGPLERSIHQTNWLQTCSNNVDDLNVEDECIKDSDSFFLQTCAILRPRLVFFFGKELMWAFSSKLLSDKVESIFGAKIGKISWHQKDIYSNGKLCRRFRFGFLHYERLTVVVLPHATGARGIAADYIEAFKPEMSAVIDTWWERQKVKLLLDGVI</sequence>
<organism evidence="2 3">
    <name type="scientific">Pseudomonas helleri</name>
    <dbReference type="NCBI Taxonomy" id="1608996"/>
    <lineage>
        <taxon>Bacteria</taxon>
        <taxon>Pseudomonadati</taxon>
        <taxon>Pseudomonadota</taxon>
        <taxon>Gammaproteobacteria</taxon>
        <taxon>Pseudomonadales</taxon>
        <taxon>Pseudomonadaceae</taxon>
        <taxon>Pseudomonas</taxon>
    </lineage>
</organism>
<dbReference type="InterPro" id="IPR036388">
    <property type="entry name" value="WH-like_DNA-bd_sf"/>
</dbReference>
<gene>
    <name evidence="2" type="ORF">GHO27_26255</name>
</gene>
<dbReference type="Proteomes" id="UP000478064">
    <property type="component" value="Unassembled WGS sequence"/>
</dbReference>
<dbReference type="SMART" id="SM00843">
    <property type="entry name" value="Ftsk_gamma"/>
    <property type="match status" value="1"/>
</dbReference>
<comment type="caution">
    <text evidence="2">The sequence shown here is derived from an EMBL/GenBank/DDBJ whole genome shotgun (WGS) entry which is preliminary data.</text>
</comment>
<evidence type="ECO:0000259" key="1">
    <source>
        <dbReference type="SMART" id="SM00843"/>
    </source>
</evidence>
<evidence type="ECO:0000313" key="2">
    <source>
        <dbReference type="EMBL" id="MQU09152.1"/>
    </source>
</evidence>
<dbReference type="SUPFAM" id="SSF46785">
    <property type="entry name" value="Winged helix' DNA-binding domain"/>
    <property type="match status" value="1"/>
</dbReference>
<evidence type="ECO:0000313" key="3">
    <source>
        <dbReference type="Proteomes" id="UP000478064"/>
    </source>
</evidence>
<dbReference type="InterPro" id="IPR036390">
    <property type="entry name" value="WH_DNA-bd_sf"/>
</dbReference>